<accession>F9Q6M0</accession>
<sequence length="205" mass="23580">MITLYNLKQSRSQRIAWLLEALNLPYNVQNFERDPVTKLAPKELHNIHPLGKSPLIKDDETIVAESGAIVEYILARYGNGKLHPDINHADYVNYLQWVHYAEGSAMPAMIMKYMTQSEAMKPFCDAQFNLHLNYIENSLHGKTWFLGKELSGADIMMSFPLQFALMLVPKGQFPNIERFVAQVESNEYYRKACERVGELELKKLA</sequence>
<dbReference type="AlphaFoldDB" id="F9Q6M0"/>
<dbReference type="FunFam" id="3.40.30.10:FF:000156">
    <property type="entry name" value="Glutathione S-transferase 1"/>
    <property type="match status" value="1"/>
</dbReference>
<dbReference type="EC" id="2.5.1.18" evidence="1"/>
<dbReference type="PANTHER" id="PTHR44051:SF9">
    <property type="entry name" value="GLUTATHIONE S-TRANSFERASE 1"/>
    <property type="match status" value="1"/>
</dbReference>
<feature type="domain" description="GST N-terminal" evidence="5">
    <location>
        <begin position="1"/>
        <end position="81"/>
    </location>
</feature>
<evidence type="ECO:0000256" key="3">
    <source>
        <dbReference type="ARBA" id="ARBA00047960"/>
    </source>
</evidence>
<reference evidence="6 7" key="1">
    <citation type="submission" date="2011-07" db="EMBL/GenBank/DDBJ databases">
        <authorList>
            <person name="Harkins D.M."/>
            <person name="Madupu R."/>
            <person name="Durkin A.S."/>
            <person name="Torralba M."/>
            <person name="Methe B."/>
            <person name="Sutton G.G."/>
            <person name="Nelson K.E."/>
        </authorList>
    </citation>
    <scope>NUCLEOTIDE SEQUENCE [LARGE SCALE GENOMIC DNA]</scope>
    <source>
        <strain evidence="6 7">HK 85</strain>
    </source>
</reference>
<gene>
    <name evidence="6" type="ORF">HMPREF9952_2285</name>
</gene>
<dbReference type="SFLD" id="SFLDG01150">
    <property type="entry name" value="Main.1:_Beta-like"/>
    <property type="match status" value="1"/>
</dbReference>
<dbReference type="InterPro" id="IPR036249">
    <property type="entry name" value="Thioredoxin-like_sf"/>
</dbReference>
<comment type="caution">
    <text evidence="6">The sequence shown here is derived from an EMBL/GenBank/DDBJ whole genome shotgun (WGS) entry which is preliminary data.</text>
</comment>
<dbReference type="GO" id="GO:0004601">
    <property type="term" value="F:peroxidase activity"/>
    <property type="evidence" value="ECO:0007669"/>
    <property type="project" value="UniProtKB-ARBA"/>
</dbReference>
<evidence type="ECO:0000313" key="6">
    <source>
        <dbReference type="EMBL" id="EGV07466.1"/>
    </source>
</evidence>
<evidence type="ECO:0000259" key="5">
    <source>
        <dbReference type="PROSITE" id="PS50404"/>
    </source>
</evidence>
<dbReference type="STRING" id="1035188.HMPREF9952_2285"/>
<dbReference type="SFLD" id="SFLDG00358">
    <property type="entry name" value="Main_(cytGST)"/>
    <property type="match status" value="1"/>
</dbReference>
<dbReference type="CDD" id="cd03046">
    <property type="entry name" value="GST_N_GTT1_like"/>
    <property type="match status" value="1"/>
</dbReference>
<dbReference type="GO" id="GO:0004364">
    <property type="term" value="F:glutathione transferase activity"/>
    <property type="evidence" value="ECO:0007669"/>
    <property type="project" value="UniProtKB-EC"/>
</dbReference>
<name>F9Q6M0_9PAST</name>
<dbReference type="InterPro" id="IPR040079">
    <property type="entry name" value="Glutathione_S-Trfase"/>
</dbReference>
<dbReference type="RefSeq" id="WP_007241858.1">
    <property type="nucleotide sequence ID" value="NZ_AFUV01000004.1"/>
</dbReference>
<comment type="similarity">
    <text evidence="4">Belongs to the GST superfamily.</text>
</comment>
<protein>
    <recommendedName>
        <fullName evidence="1">glutathione transferase</fullName>
        <ecNumber evidence="1">2.5.1.18</ecNumber>
    </recommendedName>
</protein>
<dbReference type="SFLD" id="SFLDS00019">
    <property type="entry name" value="Glutathione_Transferase_(cytos"/>
    <property type="match status" value="1"/>
</dbReference>
<dbReference type="SUPFAM" id="SSF52833">
    <property type="entry name" value="Thioredoxin-like"/>
    <property type="match status" value="1"/>
</dbReference>
<dbReference type="Gene3D" id="3.40.30.10">
    <property type="entry name" value="Glutaredoxin"/>
    <property type="match status" value="1"/>
</dbReference>
<evidence type="ECO:0000313" key="7">
    <source>
        <dbReference type="Proteomes" id="UP000006235"/>
    </source>
</evidence>
<dbReference type="Proteomes" id="UP000006235">
    <property type="component" value="Unassembled WGS sequence"/>
</dbReference>
<keyword evidence="2 6" id="KW-0808">Transferase</keyword>
<evidence type="ECO:0000256" key="1">
    <source>
        <dbReference type="ARBA" id="ARBA00012452"/>
    </source>
</evidence>
<dbReference type="PANTHER" id="PTHR44051">
    <property type="entry name" value="GLUTATHIONE S-TRANSFERASE-RELATED"/>
    <property type="match status" value="1"/>
</dbReference>
<proteinExistence type="inferred from homology"/>
<dbReference type="Gene3D" id="1.20.1050.10">
    <property type="match status" value="1"/>
</dbReference>
<evidence type="ECO:0000256" key="4">
    <source>
        <dbReference type="RuleBase" id="RU003494"/>
    </source>
</evidence>
<dbReference type="SUPFAM" id="SSF47616">
    <property type="entry name" value="GST C-terminal domain-like"/>
    <property type="match status" value="1"/>
</dbReference>
<dbReference type="Pfam" id="PF02798">
    <property type="entry name" value="GST_N"/>
    <property type="match status" value="1"/>
</dbReference>
<comment type="catalytic activity">
    <reaction evidence="3">
        <text>RX + glutathione = an S-substituted glutathione + a halide anion + H(+)</text>
        <dbReference type="Rhea" id="RHEA:16437"/>
        <dbReference type="ChEBI" id="CHEBI:15378"/>
        <dbReference type="ChEBI" id="CHEBI:16042"/>
        <dbReference type="ChEBI" id="CHEBI:17792"/>
        <dbReference type="ChEBI" id="CHEBI:57925"/>
        <dbReference type="ChEBI" id="CHEBI:90779"/>
        <dbReference type="EC" id="2.5.1.18"/>
    </reaction>
</comment>
<dbReference type="EMBL" id="AFUV01000004">
    <property type="protein sequence ID" value="EGV07466.1"/>
    <property type="molecule type" value="Genomic_DNA"/>
</dbReference>
<dbReference type="InterPro" id="IPR036282">
    <property type="entry name" value="Glutathione-S-Trfase_C_sf"/>
</dbReference>
<dbReference type="GO" id="GO:0005737">
    <property type="term" value="C:cytoplasm"/>
    <property type="evidence" value="ECO:0007669"/>
    <property type="project" value="UniProtKB-ARBA"/>
</dbReference>
<dbReference type="InterPro" id="IPR004045">
    <property type="entry name" value="Glutathione_S-Trfase_N"/>
</dbReference>
<dbReference type="InterPro" id="IPR004046">
    <property type="entry name" value="GST_C"/>
</dbReference>
<dbReference type="PROSITE" id="PS50404">
    <property type="entry name" value="GST_NTER"/>
    <property type="match status" value="1"/>
</dbReference>
<evidence type="ECO:0000256" key="2">
    <source>
        <dbReference type="ARBA" id="ARBA00022679"/>
    </source>
</evidence>
<organism evidence="6 7">
    <name type="scientific">Haemophilus pittmaniae HK 85</name>
    <dbReference type="NCBI Taxonomy" id="1035188"/>
    <lineage>
        <taxon>Bacteria</taxon>
        <taxon>Pseudomonadati</taxon>
        <taxon>Pseudomonadota</taxon>
        <taxon>Gammaproteobacteria</taxon>
        <taxon>Pasteurellales</taxon>
        <taxon>Pasteurellaceae</taxon>
        <taxon>Haemophilus</taxon>
    </lineage>
</organism>
<dbReference type="Pfam" id="PF00043">
    <property type="entry name" value="GST_C"/>
    <property type="match status" value="1"/>
</dbReference>